<protein>
    <recommendedName>
        <fullName evidence="1">Metallo-beta-lactamase domain-containing protein</fullName>
    </recommendedName>
</protein>
<dbReference type="InterPro" id="IPR001279">
    <property type="entry name" value="Metallo-B-lactamas"/>
</dbReference>
<dbReference type="InterPro" id="IPR036866">
    <property type="entry name" value="RibonucZ/Hydroxyglut_hydro"/>
</dbReference>
<dbReference type="STRING" id="252246.SAMN05421799_1169"/>
<accession>A0A1N7PQX0</accession>
<dbReference type="EMBL" id="FTOO01000016">
    <property type="protein sequence ID" value="SIT12827.1"/>
    <property type="molecule type" value="Genomic_DNA"/>
</dbReference>
<dbReference type="AlphaFoldDB" id="A0A1N7PQX0"/>
<evidence type="ECO:0000259" key="1">
    <source>
        <dbReference type="SMART" id="SM00849"/>
    </source>
</evidence>
<dbReference type="SMART" id="SM00849">
    <property type="entry name" value="Lactamase_B"/>
    <property type="match status" value="1"/>
</dbReference>
<sequence length="282" mass="32446">MQRMERVNLMPAWICMTCGTQYPETDLPPSTCPICQDEREYVGREGQRWTTLADMQRHGYRNAFYQHEPYLWGIETVPEFAIGQHAKLIRTQEGNILWDCISYLDDVTVDLIRGIGGIRAIAVSHPHFYSSMVEWAERFDTCVYLHVRDKQWVMRPSERIVLWDGPKFELGSECTLFHVGGHFAGSTVLLWKKGAQGRGVLLTGDTLSVSADRRHVSFMYSFPNRIPLSATIVESIRSKLEPLSFERLYGTQFDTVIETRAKDAVMRSVERYLAALKRTEES</sequence>
<reference evidence="3" key="1">
    <citation type="submission" date="2017-01" db="EMBL/GenBank/DDBJ databases">
        <authorList>
            <person name="Varghese N."/>
            <person name="Submissions S."/>
        </authorList>
    </citation>
    <scope>NUCLEOTIDE SEQUENCE [LARGE SCALE GENOMIC DNA]</scope>
    <source>
        <strain evidence="3">DSM 16176</strain>
    </source>
</reference>
<evidence type="ECO:0000313" key="3">
    <source>
        <dbReference type="Proteomes" id="UP000186156"/>
    </source>
</evidence>
<dbReference type="PANTHER" id="PTHR36839">
    <property type="entry name" value="METALLO-BETA-LACTAMASE FAMILY PROTEIN (AFU_ORTHOLOGUE AFUA_5G12770)"/>
    <property type="match status" value="1"/>
</dbReference>
<organism evidence="2 3">
    <name type="scientific">Alicyclobacillus vulcanalis</name>
    <dbReference type="NCBI Taxonomy" id="252246"/>
    <lineage>
        <taxon>Bacteria</taxon>
        <taxon>Bacillati</taxon>
        <taxon>Bacillota</taxon>
        <taxon>Bacilli</taxon>
        <taxon>Bacillales</taxon>
        <taxon>Alicyclobacillaceae</taxon>
        <taxon>Alicyclobacillus</taxon>
    </lineage>
</organism>
<proteinExistence type="predicted"/>
<name>A0A1N7PQX0_9BACL</name>
<dbReference type="CDD" id="cd07727">
    <property type="entry name" value="YmaE-like_MBL-fold"/>
    <property type="match status" value="1"/>
</dbReference>
<feature type="domain" description="Metallo-beta-lactamase" evidence="1">
    <location>
        <begin position="83"/>
        <end position="247"/>
    </location>
</feature>
<dbReference type="Gene3D" id="3.60.15.10">
    <property type="entry name" value="Ribonuclease Z/Hydroxyacylglutathione hydrolase-like"/>
    <property type="match status" value="1"/>
</dbReference>
<dbReference type="SUPFAM" id="SSF57802">
    <property type="entry name" value="Rubredoxin-like"/>
    <property type="match status" value="1"/>
</dbReference>
<gene>
    <name evidence="2" type="ORF">SAMN05421799_1169</name>
</gene>
<keyword evidence="3" id="KW-1185">Reference proteome</keyword>
<dbReference type="Proteomes" id="UP000186156">
    <property type="component" value="Unassembled WGS sequence"/>
</dbReference>
<dbReference type="OrthoDB" id="2373347at2"/>
<dbReference type="SUPFAM" id="SSF56281">
    <property type="entry name" value="Metallo-hydrolase/oxidoreductase"/>
    <property type="match status" value="1"/>
</dbReference>
<evidence type="ECO:0000313" key="2">
    <source>
        <dbReference type="EMBL" id="SIT12827.1"/>
    </source>
</evidence>
<dbReference type="PANTHER" id="PTHR36839:SF1">
    <property type="entry name" value="METALLO-BETA-LACTAMASE FAMILY PROTEIN (AFU_ORTHOLOGUE AFUA_5G12770)"/>
    <property type="match status" value="1"/>
</dbReference>